<keyword evidence="8" id="KW-1185">Reference proteome</keyword>
<evidence type="ECO:0000256" key="3">
    <source>
        <dbReference type="ARBA" id="ARBA00022833"/>
    </source>
</evidence>
<dbReference type="EMBL" id="JWZX01002664">
    <property type="protein sequence ID" value="KOO27795.1"/>
    <property type="molecule type" value="Genomic_DNA"/>
</dbReference>
<dbReference type="SUPFAM" id="SSF90209">
    <property type="entry name" value="Ran binding protein zinc finger-like"/>
    <property type="match status" value="1"/>
</dbReference>
<evidence type="ECO:0000256" key="2">
    <source>
        <dbReference type="ARBA" id="ARBA00022771"/>
    </source>
</evidence>
<keyword evidence="2 4" id="KW-0863">Zinc-finger</keyword>
<name>A0A0M0JMS0_9EUKA</name>
<dbReference type="PROSITE" id="PS01358">
    <property type="entry name" value="ZF_RANBP2_1"/>
    <property type="match status" value="1"/>
</dbReference>
<evidence type="ECO:0000256" key="4">
    <source>
        <dbReference type="PROSITE-ProRule" id="PRU00322"/>
    </source>
</evidence>
<feature type="compositionally biased region" description="Low complexity" evidence="5">
    <location>
        <begin position="213"/>
        <end position="224"/>
    </location>
</feature>
<dbReference type="Proteomes" id="UP000037460">
    <property type="component" value="Unassembled WGS sequence"/>
</dbReference>
<evidence type="ECO:0000313" key="7">
    <source>
        <dbReference type="EMBL" id="KOO27795.1"/>
    </source>
</evidence>
<sequence length="313" mass="32551">MTEVIVQVPDGIYGGDEFTIEYEGTVLSVVCPAGCQPGDEINLSIDLPPAAASGSVEVVVPEGCYPGMEFTVELGERSFNIAVPDGCEPGQAIIIQVPEDGPGTADAASDDERTQGGQDLAQELVGQWRSSSGLWSCEACTFLNEPSSTACEICGAPRGGLDSDEATRQRHVQEQRDADLAKSLQGEELRASANEASVARESTSAWAAPAGTSDTPSCSWGSGSSSQPTSLFAIGVGTGDGTFGNPAGDFHVGQLVQVSRSDGSWTYGKIMAYDAGGDTYSVMTRAGAKHFVERSYLTDDVVVNPSDGSCAQQ</sequence>
<dbReference type="Gene3D" id="4.10.1060.10">
    <property type="entry name" value="Zinc finger, RanBP2-type"/>
    <property type="match status" value="1"/>
</dbReference>
<evidence type="ECO:0000256" key="5">
    <source>
        <dbReference type="SAM" id="MobiDB-lite"/>
    </source>
</evidence>
<dbReference type="GO" id="GO:0016874">
    <property type="term" value="F:ligase activity"/>
    <property type="evidence" value="ECO:0007669"/>
    <property type="project" value="UniProtKB-KW"/>
</dbReference>
<accession>A0A0M0JMS0</accession>
<gene>
    <name evidence="7" type="ORF">Ctob_011748</name>
</gene>
<dbReference type="InterPro" id="IPR036443">
    <property type="entry name" value="Znf_RanBP2_sf"/>
</dbReference>
<dbReference type="SMART" id="SM00547">
    <property type="entry name" value="ZnF_RBZ"/>
    <property type="match status" value="1"/>
</dbReference>
<dbReference type="OrthoDB" id="10251089at2759"/>
<evidence type="ECO:0000259" key="6">
    <source>
        <dbReference type="PROSITE" id="PS50199"/>
    </source>
</evidence>
<dbReference type="Pfam" id="PF00641">
    <property type="entry name" value="Zn_ribbon_RanBP"/>
    <property type="match status" value="1"/>
</dbReference>
<comment type="caution">
    <text evidence="7">The sequence shown here is derived from an EMBL/GenBank/DDBJ whole genome shotgun (WGS) entry which is preliminary data.</text>
</comment>
<protein>
    <submittedName>
        <fullName evidence="7">Ubiquitin protein ligase</fullName>
    </submittedName>
</protein>
<reference evidence="8" key="1">
    <citation type="journal article" date="2015" name="PLoS Genet.">
        <title>Genome Sequence and Transcriptome Analyses of Chrysochromulina tobin: Metabolic Tools for Enhanced Algal Fitness in the Prominent Order Prymnesiales (Haptophyceae).</title>
        <authorList>
            <person name="Hovde B.T."/>
            <person name="Deodato C.R."/>
            <person name="Hunsperger H.M."/>
            <person name="Ryken S.A."/>
            <person name="Yost W."/>
            <person name="Jha R.K."/>
            <person name="Patterson J."/>
            <person name="Monnat R.J. Jr."/>
            <person name="Barlow S.B."/>
            <person name="Starkenburg S.R."/>
            <person name="Cattolico R.A."/>
        </authorList>
    </citation>
    <scope>NUCLEOTIDE SEQUENCE</scope>
    <source>
        <strain evidence="8">CCMP291</strain>
    </source>
</reference>
<dbReference type="InterPro" id="IPR001876">
    <property type="entry name" value="Znf_RanBP2"/>
</dbReference>
<keyword evidence="7" id="KW-0436">Ligase</keyword>
<evidence type="ECO:0000313" key="8">
    <source>
        <dbReference type="Proteomes" id="UP000037460"/>
    </source>
</evidence>
<dbReference type="PROSITE" id="PS50199">
    <property type="entry name" value="ZF_RANBP2_2"/>
    <property type="match status" value="1"/>
</dbReference>
<proteinExistence type="predicted"/>
<feature type="region of interest" description="Disordered" evidence="5">
    <location>
        <begin position="191"/>
        <end position="224"/>
    </location>
</feature>
<evidence type="ECO:0000256" key="1">
    <source>
        <dbReference type="ARBA" id="ARBA00022723"/>
    </source>
</evidence>
<dbReference type="AlphaFoldDB" id="A0A0M0JMS0"/>
<keyword evidence="3" id="KW-0862">Zinc</keyword>
<feature type="domain" description="RanBP2-type" evidence="6">
    <location>
        <begin position="131"/>
        <end position="160"/>
    </location>
</feature>
<dbReference type="GO" id="GO:0008270">
    <property type="term" value="F:zinc ion binding"/>
    <property type="evidence" value="ECO:0007669"/>
    <property type="project" value="UniProtKB-KW"/>
</dbReference>
<keyword evidence="1" id="KW-0479">Metal-binding</keyword>
<organism evidence="7 8">
    <name type="scientific">Chrysochromulina tobinii</name>
    <dbReference type="NCBI Taxonomy" id="1460289"/>
    <lineage>
        <taxon>Eukaryota</taxon>
        <taxon>Haptista</taxon>
        <taxon>Haptophyta</taxon>
        <taxon>Prymnesiophyceae</taxon>
        <taxon>Prymnesiales</taxon>
        <taxon>Chrysochromulinaceae</taxon>
        <taxon>Chrysochromulina</taxon>
    </lineage>
</organism>